<feature type="domain" description="SHOCT" evidence="1">
    <location>
        <begin position="259"/>
        <end position="286"/>
    </location>
</feature>
<dbReference type="InterPro" id="IPR018649">
    <property type="entry name" value="SHOCT"/>
</dbReference>
<evidence type="ECO:0000313" key="3">
    <source>
        <dbReference type="EMBL" id="MDX2297903.1"/>
    </source>
</evidence>
<protein>
    <submittedName>
        <fullName evidence="3">DUF4429 domain-containing protein</fullName>
    </submittedName>
</protein>
<dbReference type="Pfam" id="PF14472">
    <property type="entry name" value="DUF4429"/>
    <property type="match status" value="2"/>
</dbReference>
<dbReference type="EMBL" id="JAWJZF010000543">
    <property type="protein sequence ID" value="MDX2297903.1"/>
    <property type="molecule type" value="Genomic_DNA"/>
</dbReference>
<comment type="caution">
    <text evidence="3">The sequence shown here is derived from an EMBL/GenBank/DDBJ whole genome shotgun (WGS) entry which is preliminary data.</text>
</comment>
<dbReference type="Proteomes" id="UP001278571">
    <property type="component" value="Unassembled WGS sequence"/>
</dbReference>
<feature type="domain" description="DUF4429" evidence="2">
    <location>
        <begin position="12"/>
        <end position="105"/>
    </location>
</feature>
<reference evidence="3 4" key="1">
    <citation type="submission" date="2023-10" db="EMBL/GenBank/DDBJ databases">
        <authorList>
            <person name="Wang X.X."/>
        </authorList>
    </citation>
    <scope>NUCLEOTIDE SEQUENCE [LARGE SCALE GENOMIC DNA]</scope>
    <source>
        <strain evidence="3 4">NBRC 12816</strain>
    </source>
</reference>
<evidence type="ECO:0000259" key="1">
    <source>
        <dbReference type="Pfam" id="PF09851"/>
    </source>
</evidence>
<sequence length="289" mass="31225">MGDVLAGNHATWELESDALVIRFERGIRTPRLFQALRERRVPYEALVSATLAPGRRGTVVLHAVPRPGADPLMEAAAGQLKETCDPYRLALPADREDLAARWRDELAAVIPADPVDRLDSGFLVEAPQGPRSFKAYDGKATFDGSSEVSFRWSSTMATSEKWKTGDQSFRVRELSGVEWRSPDSPGGFLRLLPRGGAPRTDRPDHDPASVVFGLGYGPVHDSLPFAAAVLSAIRAKDRAPVPAGAVVGAAHGDPGVIAERIRHLGELHQAGLVTDEEFAAKKTELLAEL</sequence>
<evidence type="ECO:0000313" key="4">
    <source>
        <dbReference type="Proteomes" id="UP001278571"/>
    </source>
</evidence>
<name>A0ABU4KJC9_9ACTN</name>
<dbReference type="Pfam" id="PF09851">
    <property type="entry name" value="SHOCT"/>
    <property type="match status" value="1"/>
</dbReference>
<gene>
    <name evidence="3" type="ORF">R2363_37760</name>
</gene>
<dbReference type="RefSeq" id="WP_319014015.1">
    <property type="nucleotide sequence ID" value="NZ_JAWJZF010000543.1"/>
</dbReference>
<dbReference type="InterPro" id="IPR027860">
    <property type="entry name" value="DUF4429"/>
</dbReference>
<organism evidence="3 4">
    <name type="scientific">Streptomyces roseolus</name>
    <dbReference type="NCBI Taxonomy" id="67358"/>
    <lineage>
        <taxon>Bacteria</taxon>
        <taxon>Bacillati</taxon>
        <taxon>Actinomycetota</taxon>
        <taxon>Actinomycetes</taxon>
        <taxon>Kitasatosporales</taxon>
        <taxon>Streptomycetaceae</taxon>
        <taxon>Streptomyces</taxon>
    </lineage>
</organism>
<feature type="domain" description="DUF4429" evidence="2">
    <location>
        <begin position="140"/>
        <end position="229"/>
    </location>
</feature>
<keyword evidence="4" id="KW-1185">Reference proteome</keyword>
<proteinExistence type="predicted"/>
<evidence type="ECO:0000259" key="2">
    <source>
        <dbReference type="Pfam" id="PF14472"/>
    </source>
</evidence>
<accession>A0ABU4KJC9</accession>